<feature type="compositionally biased region" description="Low complexity" evidence="17">
    <location>
        <begin position="1935"/>
        <end position="1946"/>
    </location>
</feature>
<evidence type="ECO:0000256" key="10">
    <source>
        <dbReference type="ARBA" id="ARBA00022824"/>
    </source>
</evidence>
<comment type="subcellular location">
    <subcellularLocation>
        <location evidence="3">Cytoplasm</location>
        <location evidence="3">Cytosol</location>
    </subcellularLocation>
    <subcellularLocation>
        <location evidence="5">Cytoplasm</location>
        <location evidence="5">Perinuclear region</location>
    </subcellularLocation>
    <subcellularLocation>
        <location evidence="2">Endoplasmic reticulum membrane</location>
        <topology evidence="2">Peripheral membrane protein</topology>
    </subcellularLocation>
    <subcellularLocation>
        <location evidence="1">Golgi apparatus membrane</location>
        <topology evidence="1">Peripheral membrane protein</topology>
    </subcellularLocation>
    <subcellularLocation>
        <location evidence="4">Microsome membrane</location>
    </subcellularLocation>
</comment>
<feature type="compositionally biased region" description="Low complexity" evidence="17">
    <location>
        <begin position="850"/>
        <end position="867"/>
    </location>
</feature>
<feature type="compositionally biased region" description="Basic and acidic residues" evidence="17">
    <location>
        <begin position="1027"/>
        <end position="1044"/>
    </location>
</feature>
<dbReference type="GO" id="GO:0070973">
    <property type="term" value="P:protein localization to endoplasmic reticulum exit site"/>
    <property type="evidence" value="ECO:0007669"/>
    <property type="project" value="TreeGrafter"/>
</dbReference>
<dbReference type="Pfam" id="PF12931">
    <property type="entry name" value="TPR_Sec16"/>
    <property type="match status" value="1"/>
</dbReference>
<dbReference type="GO" id="GO:0048471">
    <property type="term" value="C:perinuclear region of cytoplasm"/>
    <property type="evidence" value="ECO:0007669"/>
    <property type="project" value="UniProtKB-SubCell"/>
</dbReference>
<evidence type="ECO:0000313" key="21">
    <source>
        <dbReference type="Proteomes" id="UP000694549"/>
    </source>
</evidence>
<feature type="compositionally biased region" description="Polar residues" evidence="17">
    <location>
        <begin position="495"/>
        <end position="504"/>
    </location>
</feature>
<feature type="region of interest" description="Disordered" evidence="17">
    <location>
        <begin position="33"/>
        <end position="124"/>
    </location>
</feature>
<evidence type="ECO:0000256" key="11">
    <source>
        <dbReference type="ARBA" id="ARBA00022848"/>
    </source>
</evidence>
<evidence type="ECO:0000256" key="1">
    <source>
        <dbReference type="ARBA" id="ARBA00004395"/>
    </source>
</evidence>
<feature type="compositionally biased region" description="Basic and acidic residues" evidence="17">
    <location>
        <begin position="1143"/>
        <end position="1164"/>
    </location>
</feature>
<dbReference type="PANTHER" id="PTHR13402">
    <property type="entry name" value="RGPR-RELATED"/>
    <property type="match status" value="1"/>
</dbReference>
<feature type="region of interest" description="Disordered" evidence="17">
    <location>
        <begin position="338"/>
        <end position="364"/>
    </location>
</feature>
<feature type="compositionally biased region" description="Low complexity" evidence="17">
    <location>
        <begin position="551"/>
        <end position="567"/>
    </location>
</feature>
<feature type="region of interest" description="Disordered" evidence="17">
    <location>
        <begin position="530"/>
        <end position="574"/>
    </location>
</feature>
<feature type="region of interest" description="Disordered" evidence="17">
    <location>
        <begin position="1021"/>
        <end position="1051"/>
    </location>
</feature>
<feature type="compositionally biased region" description="Low complexity" evidence="17">
    <location>
        <begin position="954"/>
        <end position="976"/>
    </location>
</feature>
<feature type="compositionally biased region" description="Polar residues" evidence="17">
    <location>
        <begin position="54"/>
        <end position="66"/>
    </location>
</feature>
<proteinExistence type="inferred from homology"/>
<feature type="region of interest" description="Disordered" evidence="17">
    <location>
        <begin position="791"/>
        <end position="986"/>
    </location>
</feature>
<feature type="compositionally biased region" description="Polar residues" evidence="17">
    <location>
        <begin position="112"/>
        <end position="122"/>
    </location>
</feature>
<keyword evidence="13 16" id="KW-0653">Protein transport</keyword>
<evidence type="ECO:0000256" key="8">
    <source>
        <dbReference type="ARBA" id="ARBA00022490"/>
    </source>
</evidence>
<feature type="compositionally biased region" description="Polar residues" evidence="17">
    <location>
        <begin position="921"/>
        <end position="935"/>
    </location>
</feature>
<feature type="compositionally biased region" description="Basic and acidic residues" evidence="17">
    <location>
        <begin position="1845"/>
        <end position="1866"/>
    </location>
</feature>
<dbReference type="GO" id="GO:0051668">
    <property type="term" value="P:localization within membrane"/>
    <property type="evidence" value="ECO:0007669"/>
    <property type="project" value="UniProtKB-ARBA"/>
</dbReference>
<keyword evidence="15 16" id="KW-0472">Membrane</keyword>
<dbReference type="CDD" id="cd09233">
    <property type="entry name" value="ACE1-Sec16-like"/>
    <property type="match status" value="1"/>
</dbReference>
<evidence type="ECO:0000256" key="3">
    <source>
        <dbReference type="ARBA" id="ARBA00004514"/>
    </source>
</evidence>
<keyword evidence="14 16" id="KW-0333">Golgi apparatus</keyword>
<evidence type="ECO:0000256" key="5">
    <source>
        <dbReference type="ARBA" id="ARBA00004556"/>
    </source>
</evidence>
<comment type="function">
    <text evidence="16">Plays a role in the organization of the endoplasmic reticulum exit sites (ERES), also known as transitional endoplasmic reticulum (tER). Required for secretory cargo traffic from the endoplasmic reticulum to the Golgi apparatus.</text>
</comment>
<evidence type="ECO:0000256" key="14">
    <source>
        <dbReference type="ARBA" id="ARBA00023034"/>
    </source>
</evidence>
<evidence type="ECO:0000256" key="4">
    <source>
        <dbReference type="ARBA" id="ARBA00004524"/>
    </source>
</evidence>
<feature type="compositionally biased region" description="Low complexity" evidence="17">
    <location>
        <begin position="1"/>
        <end position="13"/>
    </location>
</feature>
<evidence type="ECO:0000259" key="18">
    <source>
        <dbReference type="Pfam" id="PF12931"/>
    </source>
</evidence>
<dbReference type="Pfam" id="PF12932">
    <property type="entry name" value="Sec16"/>
    <property type="match status" value="1"/>
</dbReference>
<dbReference type="Proteomes" id="UP000694549">
    <property type="component" value="Unplaced"/>
</dbReference>
<feature type="compositionally biased region" description="Polar residues" evidence="17">
    <location>
        <begin position="893"/>
        <end position="909"/>
    </location>
</feature>
<comment type="subunit">
    <text evidence="16">SEC16A and SEC16B are each present in multiple copies in a heteromeric complex.</text>
</comment>
<feature type="region of interest" description="Disordered" evidence="17">
    <location>
        <begin position="495"/>
        <end position="516"/>
    </location>
</feature>
<evidence type="ECO:0000256" key="16">
    <source>
        <dbReference type="RuleBase" id="RU364101"/>
    </source>
</evidence>
<evidence type="ECO:0000256" key="7">
    <source>
        <dbReference type="ARBA" id="ARBA00022448"/>
    </source>
</evidence>
<evidence type="ECO:0000256" key="12">
    <source>
        <dbReference type="ARBA" id="ARBA00022892"/>
    </source>
</evidence>
<feature type="region of interest" description="Disordered" evidence="17">
    <location>
        <begin position="170"/>
        <end position="270"/>
    </location>
</feature>
<dbReference type="GO" id="GO:0007029">
    <property type="term" value="P:endoplasmic reticulum organization"/>
    <property type="evidence" value="ECO:0007669"/>
    <property type="project" value="UniProtKB-ARBA"/>
</dbReference>
<dbReference type="GO" id="GO:0012507">
    <property type="term" value="C:ER to Golgi transport vesicle membrane"/>
    <property type="evidence" value="ECO:0007669"/>
    <property type="project" value="TreeGrafter"/>
</dbReference>
<dbReference type="Gene3D" id="1.25.40.1030">
    <property type="match status" value="1"/>
</dbReference>
<feature type="compositionally biased region" description="Basic and acidic residues" evidence="17">
    <location>
        <begin position="1818"/>
        <end position="1830"/>
    </location>
</feature>
<feature type="region of interest" description="Disordered" evidence="17">
    <location>
        <begin position="1704"/>
        <end position="1912"/>
    </location>
</feature>
<dbReference type="GO" id="GO:0070971">
    <property type="term" value="C:endoplasmic reticulum exit site"/>
    <property type="evidence" value="ECO:0007669"/>
    <property type="project" value="UniProtKB-ARBA"/>
</dbReference>
<comment type="similarity">
    <text evidence="6 16">Belongs to the SEC16 family.</text>
</comment>
<feature type="region of interest" description="Disordered" evidence="17">
    <location>
        <begin position="597"/>
        <end position="637"/>
    </location>
</feature>
<dbReference type="GO" id="GO:0016192">
    <property type="term" value="P:vesicle-mediated transport"/>
    <property type="evidence" value="ECO:0007669"/>
    <property type="project" value="UniProtKB-KW"/>
</dbReference>
<organism evidence="20 21">
    <name type="scientific">Anas zonorhyncha</name>
    <name type="common">Eastern spot-billed duck</name>
    <dbReference type="NCBI Taxonomy" id="75864"/>
    <lineage>
        <taxon>Eukaryota</taxon>
        <taxon>Metazoa</taxon>
        <taxon>Chordata</taxon>
        <taxon>Craniata</taxon>
        <taxon>Vertebrata</taxon>
        <taxon>Euteleostomi</taxon>
        <taxon>Archelosauria</taxon>
        <taxon>Archosauria</taxon>
        <taxon>Dinosauria</taxon>
        <taxon>Saurischia</taxon>
        <taxon>Theropoda</taxon>
        <taxon>Coelurosauria</taxon>
        <taxon>Aves</taxon>
        <taxon>Neognathae</taxon>
        <taxon>Galloanserae</taxon>
        <taxon>Anseriformes</taxon>
        <taxon>Anatidae</taxon>
        <taxon>Anatinae</taxon>
        <taxon>Anas</taxon>
    </lineage>
</organism>
<feature type="compositionally biased region" description="Polar residues" evidence="17">
    <location>
        <begin position="609"/>
        <end position="621"/>
    </location>
</feature>
<dbReference type="GO" id="GO:0015031">
    <property type="term" value="P:protein transport"/>
    <property type="evidence" value="ECO:0007669"/>
    <property type="project" value="UniProtKB-KW"/>
</dbReference>
<dbReference type="InterPro" id="IPR024340">
    <property type="entry name" value="Sec16_CCD"/>
</dbReference>
<dbReference type="FunFam" id="1.25.40.1030:FF:000002">
    <property type="entry name" value="Protein transport protein sec16"/>
    <property type="match status" value="1"/>
</dbReference>
<evidence type="ECO:0000256" key="15">
    <source>
        <dbReference type="ARBA" id="ARBA00023136"/>
    </source>
</evidence>
<accession>A0A8B9W422</accession>
<feature type="compositionally biased region" description="Pro residues" evidence="17">
    <location>
        <begin position="977"/>
        <end position="986"/>
    </location>
</feature>
<evidence type="ECO:0000259" key="19">
    <source>
        <dbReference type="Pfam" id="PF12932"/>
    </source>
</evidence>
<dbReference type="GO" id="GO:0000139">
    <property type="term" value="C:Golgi membrane"/>
    <property type="evidence" value="ECO:0007669"/>
    <property type="project" value="UniProtKB-SubCell"/>
</dbReference>
<keyword evidence="9" id="KW-0597">Phosphoprotein</keyword>
<feature type="compositionally biased region" description="Polar residues" evidence="17">
    <location>
        <begin position="2053"/>
        <end position="2072"/>
    </location>
</feature>
<feature type="domain" description="Sec16 Sec23-binding" evidence="18">
    <location>
        <begin position="1391"/>
        <end position="1625"/>
    </location>
</feature>
<reference evidence="20" key="1">
    <citation type="submission" date="2025-05" db="UniProtKB">
        <authorList>
            <consortium name="Ensembl"/>
        </authorList>
    </citation>
    <scope>IDENTIFICATION</scope>
</reference>
<dbReference type="GO" id="GO:0005829">
    <property type="term" value="C:cytosol"/>
    <property type="evidence" value="ECO:0007669"/>
    <property type="project" value="UniProtKB-SubCell"/>
</dbReference>
<name>A0A8B9W422_9AVES</name>
<feature type="region of interest" description="Disordered" evidence="17">
    <location>
        <begin position="1137"/>
        <end position="1195"/>
    </location>
</feature>
<feature type="region of interest" description="Disordered" evidence="17">
    <location>
        <begin position="668"/>
        <end position="694"/>
    </location>
</feature>
<evidence type="ECO:0000256" key="2">
    <source>
        <dbReference type="ARBA" id="ARBA00004406"/>
    </source>
</evidence>
<evidence type="ECO:0000256" key="13">
    <source>
        <dbReference type="ARBA" id="ARBA00022927"/>
    </source>
</evidence>
<evidence type="ECO:0000256" key="17">
    <source>
        <dbReference type="SAM" id="MobiDB-lite"/>
    </source>
</evidence>
<dbReference type="InterPro" id="IPR024298">
    <property type="entry name" value="Sec16_Sec23-bd"/>
</dbReference>
<keyword evidence="12 16" id="KW-0931">ER-Golgi transport</keyword>
<dbReference type="Ensembl" id="ENSAZOT00000033349.1">
    <property type="protein sequence ID" value="ENSAZOP00000031200.1"/>
    <property type="gene ID" value="ENSAZOG00000019335.1"/>
</dbReference>
<feature type="compositionally biased region" description="Polar residues" evidence="17">
    <location>
        <begin position="232"/>
        <end position="241"/>
    </location>
</feature>
<evidence type="ECO:0000256" key="9">
    <source>
        <dbReference type="ARBA" id="ARBA00022553"/>
    </source>
</evidence>
<sequence length="2086" mass="226920">MQQPPQTVPAGAAAPPPAGLARNVYWRNTSLSKRANAAAAPVQPVTDPFAFGRQTPQGSPLDNPSKGNALVMPSSSPAAFPQPAVLHPSPSHAGDNPHGLHTSLSAPVPQPGINTSTFSNVPVPSPSPGYVINSTTEMHPNAELGLHGSAVPLHYNTGAALENSFSVHPGMVSMSNRPGGRQDAGRDPSDVPSGPAAAAVFPPPPQQPVSQWRPGQGNLQSPVRNFVPHPEPSSQPDIHNISQSSVSPPHPPPQTNLQHGPVHQGVPQNPMQAPLSVGGEKNGKNVSANHGHHMNSIQPGNVFRQNAEMTNAWLNQTYQDQFYPQPPLQDSNFVIPTAQENNPKKQSPGVAETSNRPVPTDRDSGTISMFFKGDEAENEEILSSEKNYMVEKTEFASQPNSSPLYHQPMQPQWAATNVLSQAQVGAGSANEVVQKGMDVQYFPKIISQQEAQAAKHAMFIGDDKACAGDAAGNGGSQYENVENLECIQNQEVLPSEPHNVNASSPPAHPDLYRYGALPGQMLPKNAVVSHAEGGPNLEAPDSLPHPVRPDSVSSNYSNISHRSASSSARPPEQVGTFIQQESGKPDEESSARFFKQIDSSPLGGDSGEVNLSKSYHSNLSQPPTPSPPKPTGVFQTSANSSFEPVRSHGVGIKPAEIDQAKMVVELRENHSNQKNTKKNTAVPAASPGNLEQPPDNLETIFMPQVYPLPLAVTGEAGNMLHSGAVTENMQSLSERRSSTRAQGAIKKCDSPATTLWAHNELPNFGGNVLLAPAAPAVYVPAKQTVEVIQPPEEGLPNQQPNKPGNIAVQPSQDGNISSENLENPPKMGEEEALQSQVTKDVQPQAVPDRAGQGALPQMQAAQMQQPASSGHSSAPSNYPAAAGTGATQAAQQCENQELGNQETSSSQLVSPEKQPVPGQPSGAQTSTAPPTSTGQPVVPSAQQDPQRPPPPQTPQDAFGPPQNPYYYYRHPYDAYQPPYPPPYPPADPRAASHLYYMEDSYGQYDPRYRHYDSSSAAYMEPGSYRYPEPERPSSRASHCSDRPSSRQGYPEDYYAKTGWTDYYPGYYPNAYDYGDPSRWERYSSAYDPRYRDPRSYDQRYWYDAEHNPYQKRDAYPYGSRHDRYEDHWRYDPRFTGSFDDEAEPHRDPYGDEFDRRSVHSEHSAHSLRSSHSVRSHRSSFSSRSQQPFTDYGYPTETGWSTVEQAPLRPSTPEKFSVPHLCARFGPGGFLIKVLPNLPSEGQPALVEIHSMETMMQHSPEQEEMRAFPGPLAKDDTHKVDVINFAQNKSTQCFKNENLIDKESASLLWDFIVLLCRQNGTVVGTDLAELLLRDHKTVWLPGKSPNEANLIDFTNEALEQVEEESGEAQLSFLTDSLITTIDTLEKETERFRELLLYGRKKDALESAMKHGLWGHALLLASKMDSRTHARVMTRFANSLPINDPLQTVYQLMSGRMPAASTCCGDEKWGDWRPHLAMVLSNLANNVDLESRTIATMGDTLASKGLLDAAHFCYLMAQVGFGVYTRKTTKLVLIGSNHSLPFFKFATNEAIQRTEAYEYAQSLGTQPGCLPNFQVFKFIYACRLAEMGLAAQAFHYCEVISKTVLKDPHYYSPVLIGQLIQMSSQLRLFDPQIKEKPEQESLVEPSWLVRLRHVDGQIKMQSVQLMPSAPQAILDGSAAVIPPGDQEAVRSVPFYPVASQPVGPGPGFAPPGFSNQYGAEPSPLYMGSTLPPGGPPQETESREEEQTNLETGMQRIPPESPSRNSFPEQREEDFYNRMASMGYGRRSRTTSESSAHSVGRERSNSAAKQPSPSPPVPVGKETKKEVKKETASRKTGGNWFRWLMGKGKNEAHLPDDKNKSIVWDEQKQRWVNLDEPEEESKPPPPPPTGFPKVPQTAPSGPGGPPSAPVNMFSRRAAGSRARYVDVLNPGGTKSSGAVPAPADLFAPLAPMPVPANVFVPNSVPGEPQPMEGSGAAEHTPAANQTNTEPAAAADPEYLNPPILPPGSGLPVSNPDGFQSGELSRSSSMSSLSREVSQHFNQPAAVPPSGGPSAGTVQFYNPSQFAQSPAVTGSSRPGRIGQRKYPTLK</sequence>
<keyword evidence="10 16" id="KW-0256">Endoplasmic reticulum</keyword>
<feature type="compositionally biased region" description="Low complexity" evidence="17">
    <location>
        <begin position="73"/>
        <end position="84"/>
    </location>
</feature>
<feature type="region of interest" description="Disordered" evidence="17">
    <location>
        <begin position="1"/>
        <end position="20"/>
    </location>
</feature>
<feature type="compositionally biased region" description="Low complexity" evidence="17">
    <location>
        <begin position="880"/>
        <end position="892"/>
    </location>
</feature>
<keyword evidence="11" id="KW-0492">Microsome</keyword>
<keyword evidence="21" id="KW-1185">Reference proteome</keyword>
<dbReference type="GO" id="GO:0007030">
    <property type="term" value="P:Golgi organization"/>
    <property type="evidence" value="ECO:0007669"/>
    <property type="project" value="TreeGrafter"/>
</dbReference>
<feature type="compositionally biased region" description="Polar residues" evidence="17">
    <location>
        <begin position="796"/>
        <end position="821"/>
    </location>
</feature>
<evidence type="ECO:0000256" key="6">
    <source>
        <dbReference type="ARBA" id="ARBA00005927"/>
    </source>
</evidence>
<feature type="compositionally biased region" description="Low complexity" evidence="17">
    <location>
        <begin position="2017"/>
        <end position="2032"/>
    </location>
</feature>
<feature type="compositionally biased region" description="Low complexity" evidence="17">
    <location>
        <begin position="191"/>
        <end position="200"/>
    </location>
</feature>
<evidence type="ECO:0000313" key="20">
    <source>
        <dbReference type="Ensembl" id="ENSAZOP00000031200.1"/>
    </source>
</evidence>
<dbReference type="Ensembl" id="ENSAZOT00000033346.1">
    <property type="protein sequence ID" value="ENSAZOP00000031197.1"/>
    <property type="gene ID" value="ENSAZOG00000019335.1"/>
</dbReference>
<feature type="region of interest" description="Disordered" evidence="17">
    <location>
        <begin position="1925"/>
        <end position="2086"/>
    </location>
</feature>
<keyword evidence="7 16" id="KW-0813">Transport</keyword>
<feature type="domain" description="Sec16 central conserved" evidence="19">
    <location>
        <begin position="1222"/>
        <end position="1319"/>
    </location>
</feature>
<dbReference type="GO" id="GO:0005789">
    <property type="term" value="C:endoplasmic reticulum membrane"/>
    <property type="evidence" value="ECO:0007669"/>
    <property type="project" value="UniProtKB-SubCell"/>
</dbReference>
<dbReference type="PANTHER" id="PTHR13402:SF13">
    <property type="entry name" value="PROTEIN TRANSPORT PROTEIN SEC16A"/>
    <property type="match status" value="1"/>
</dbReference>
<keyword evidence="8" id="KW-0963">Cytoplasm</keyword>
<protein>
    <recommendedName>
        <fullName evidence="16">Protein transport protein sec16</fullName>
    </recommendedName>
</protein>